<dbReference type="CDD" id="cd00565">
    <property type="entry name" value="Ubl_ThiS"/>
    <property type="match status" value="1"/>
</dbReference>
<comment type="caution">
    <text evidence="1">The sequence shown here is derived from an EMBL/GenBank/DDBJ whole genome shotgun (WGS) entry which is preliminary data.</text>
</comment>
<dbReference type="InterPro" id="IPR016155">
    <property type="entry name" value="Mopterin_synth/thiamin_S_b"/>
</dbReference>
<dbReference type="AlphaFoldDB" id="A0A0J6CXB8"/>
<reference evidence="1" key="1">
    <citation type="submission" date="2015-06" db="EMBL/GenBank/DDBJ databases">
        <authorList>
            <person name="Liu B."/>
            <person name="Wang J."/>
            <person name="Zhu Y."/>
            <person name="Liu G."/>
            <person name="Chen Q."/>
            <person name="Zheng C."/>
            <person name="Che J."/>
            <person name="Ge C."/>
            <person name="Shi H."/>
            <person name="Pan Z."/>
            <person name="Liu X."/>
        </authorList>
    </citation>
    <scope>NUCLEOTIDE SEQUENCE [LARGE SCALE GENOMIC DNA]</scope>
    <source>
        <strain evidence="1">DSM 16346</strain>
    </source>
</reference>
<keyword evidence="2" id="KW-1185">Reference proteome</keyword>
<dbReference type="PATRIC" id="fig|157733.3.peg.2274"/>
<dbReference type="Gene3D" id="3.10.20.30">
    <property type="match status" value="1"/>
</dbReference>
<sequence length="65" mass="7129">MNLLINGEPYHLEVTTLKEVVSSFGLQEGLVVTEIDGTIIDRSKWANTNVEEGMKIELVHFVGGG</sequence>
<organism evidence="1 2">
    <name type="scientific">Guptibacillus hwajinpoensis</name>
    <dbReference type="NCBI Taxonomy" id="208199"/>
    <lineage>
        <taxon>Bacteria</taxon>
        <taxon>Bacillati</taxon>
        <taxon>Bacillota</taxon>
        <taxon>Bacilli</taxon>
        <taxon>Bacillales</taxon>
        <taxon>Guptibacillaceae</taxon>
        <taxon>Guptibacillus</taxon>
    </lineage>
</organism>
<dbReference type="RefSeq" id="WP_048308908.1">
    <property type="nucleotide sequence ID" value="NZ_CP119526.1"/>
</dbReference>
<evidence type="ECO:0000313" key="2">
    <source>
        <dbReference type="Proteomes" id="UP000035996"/>
    </source>
</evidence>
<dbReference type="NCBIfam" id="TIGR01683">
    <property type="entry name" value="thiS"/>
    <property type="match status" value="1"/>
</dbReference>
<dbReference type="InterPro" id="IPR010035">
    <property type="entry name" value="Thi_S"/>
</dbReference>
<dbReference type="STRING" id="157733.AB986_00370"/>
<accession>A0A0J6CXB8</accession>
<name>A0A0J6CXB8_9BACL</name>
<dbReference type="PANTHER" id="PTHR34472:SF1">
    <property type="entry name" value="SULFUR CARRIER PROTEIN THIS"/>
    <property type="match status" value="1"/>
</dbReference>
<dbReference type="PANTHER" id="PTHR34472">
    <property type="entry name" value="SULFUR CARRIER PROTEIN THIS"/>
    <property type="match status" value="1"/>
</dbReference>
<dbReference type="SUPFAM" id="SSF54285">
    <property type="entry name" value="MoaD/ThiS"/>
    <property type="match status" value="1"/>
</dbReference>
<dbReference type="InterPro" id="IPR003749">
    <property type="entry name" value="ThiS/MoaD-like"/>
</dbReference>
<dbReference type="Pfam" id="PF02597">
    <property type="entry name" value="ThiS"/>
    <property type="match status" value="1"/>
</dbReference>
<gene>
    <name evidence="1" type="ORF">AB986_00370</name>
</gene>
<dbReference type="Proteomes" id="UP000035996">
    <property type="component" value="Unassembled WGS sequence"/>
</dbReference>
<proteinExistence type="predicted"/>
<dbReference type="InterPro" id="IPR012675">
    <property type="entry name" value="Beta-grasp_dom_sf"/>
</dbReference>
<protein>
    <submittedName>
        <fullName evidence="1">Thiamine biosynthesis protein ThiS</fullName>
    </submittedName>
</protein>
<dbReference type="EMBL" id="LELK01000001">
    <property type="protein sequence ID" value="KMM37835.1"/>
    <property type="molecule type" value="Genomic_DNA"/>
</dbReference>
<evidence type="ECO:0000313" key="1">
    <source>
        <dbReference type="EMBL" id="KMM37835.1"/>
    </source>
</evidence>
<dbReference type="OrthoDB" id="9798559at2"/>